<comment type="caution">
    <text evidence="1">The sequence shown here is derived from an EMBL/GenBank/DDBJ whole genome shotgun (WGS) entry which is preliminary data.</text>
</comment>
<protein>
    <submittedName>
        <fullName evidence="1">Uncharacterized protein</fullName>
    </submittedName>
</protein>
<dbReference type="EMBL" id="VTXC01000017">
    <property type="protein sequence ID" value="NOH71310.1"/>
    <property type="molecule type" value="Genomic_DNA"/>
</dbReference>
<dbReference type="Proteomes" id="UP000565719">
    <property type="component" value="Unassembled WGS sequence"/>
</dbReference>
<reference evidence="1 2" key="1">
    <citation type="submission" date="2019-09" db="EMBL/GenBank/DDBJ databases">
        <title>Draft genome sequencing and comparative genomics of hatchery-associated Vibrios.</title>
        <authorList>
            <person name="Kehlet-Delgado H."/>
            <person name="Mueller R.S."/>
        </authorList>
    </citation>
    <scope>NUCLEOTIDE SEQUENCE [LARGE SCALE GENOMIC DNA]</scope>
    <source>
        <strain evidence="1 2">99-46-Y</strain>
    </source>
</reference>
<organism evidence="1 2">
    <name type="scientific">Vibrio pectenicida</name>
    <dbReference type="NCBI Taxonomy" id="62763"/>
    <lineage>
        <taxon>Bacteria</taxon>
        <taxon>Pseudomonadati</taxon>
        <taxon>Pseudomonadota</taxon>
        <taxon>Gammaproteobacteria</taxon>
        <taxon>Vibrionales</taxon>
        <taxon>Vibrionaceae</taxon>
        <taxon>Vibrio</taxon>
    </lineage>
</organism>
<evidence type="ECO:0000313" key="1">
    <source>
        <dbReference type="EMBL" id="NOH71310.1"/>
    </source>
</evidence>
<evidence type="ECO:0000313" key="2">
    <source>
        <dbReference type="Proteomes" id="UP000565719"/>
    </source>
</evidence>
<gene>
    <name evidence="1" type="ORF">F0225_08180</name>
</gene>
<proteinExistence type="predicted"/>
<accession>A0A7Y3ZYE4</accession>
<dbReference type="RefSeq" id="WP_171360668.1">
    <property type="nucleotide sequence ID" value="NZ_VTXC01000017.1"/>
</dbReference>
<dbReference type="AlphaFoldDB" id="A0A7Y3ZYE4"/>
<sequence>MDAHETTDINTSLRDADIVMAPERLGAMHQNRISFSRSLIRKMARQKWQLTHTQWQLDQLGFGHVVYRLTTVENTYHLVVFCDQISDTERNDRVIAEKWDVTFALIIGELDEQLMAQLRANVPLQEAGRFRNKVLVLGRANKSVRVFSHLVAKLAKGEQPLPDSLAEVGYVLRTTAVYGNGKFGIADFKLLETNTDFRYSFSAQMCAVYLLREFSLDWVNYLAKQVGGDKAVKLEKGLRRYLGIGNATGLGMAPYLVNHPCIVDQWMTAREKAISRVLSMRCDIGSQPRFCKLLDQAVKHLKQAKTINSGQAASNHQTMAELSNIIQHLTGKVIQERPWRDNLKYFNQFSVETQEVILSCLIEMYPTLVDELEEQMNAEETLTISAQSSVDDLIVLLKEKYRWAIDEDYSLPENNYWFWYRSQDKEEPRLGVRGQEYGEEKELPLDIGRQVNRLYIELRKYAANSTIAQFLLHYPQYRTIARRVWTMAQGEMGEIQVNILRQDALPIHLLRCKLAILGATKFDPRSDRWVRVTFYQGAPLFSDLELAEMNENWLFPLMPSSNPAKEPKL</sequence>
<name>A0A7Y3ZYE4_9VIBR</name>